<feature type="transmembrane region" description="Helical" evidence="1">
    <location>
        <begin position="29"/>
        <end position="47"/>
    </location>
</feature>
<sequence length="116" mass="13513">MMVRMVSWDGNLAGRDCRLRRLPGSVFKWSLFVLTHTLLFSIFPLLYGDLHIRKPHLSVIYHDSQSCRDVDQPFLPPFTGFNHSVESNEDEMWSSGEFKSRWVVGSVREHRMCNGN</sequence>
<evidence type="ECO:0000256" key="1">
    <source>
        <dbReference type="SAM" id="Phobius"/>
    </source>
</evidence>
<dbReference type="Proteomes" id="UP000298138">
    <property type="component" value="Unassembled WGS sequence"/>
</dbReference>
<keyword evidence="3" id="KW-1185">Reference proteome</keyword>
<accession>A0A4S2MI76</accession>
<evidence type="ECO:0000313" key="2">
    <source>
        <dbReference type="EMBL" id="TGZ76482.1"/>
    </source>
</evidence>
<protein>
    <submittedName>
        <fullName evidence="2">Uncharacterized protein</fullName>
    </submittedName>
</protein>
<organism evidence="2 3">
    <name type="scientific">Ascodesmis nigricans</name>
    <dbReference type="NCBI Taxonomy" id="341454"/>
    <lineage>
        <taxon>Eukaryota</taxon>
        <taxon>Fungi</taxon>
        <taxon>Dikarya</taxon>
        <taxon>Ascomycota</taxon>
        <taxon>Pezizomycotina</taxon>
        <taxon>Pezizomycetes</taxon>
        <taxon>Pezizales</taxon>
        <taxon>Ascodesmidaceae</taxon>
        <taxon>Ascodesmis</taxon>
    </lineage>
</organism>
<evidence type="ECO:0000313" key="3">
    <source>
        <dbReference type="Proteomes" id="UP000298138"/>
    </source>
</evidence>
<gene>
    <name evidence="2" type="ORF">EX30DRAFT_390194</name>
</gene>
<proteinExistence type="predicted"/>
<dbReference type="AlphaFoldDB" id="A0A4S2MI76"/>
<reference evidence="2 3" key="1">
    <citation type="submission" date="2019-04" db="EMBL/GenBank/DDBJ databases">
        <title>Comparative genomics and transcriptomics to analyze fruiting body development in filamentous ascomycetes.</title>
        <authorList>
            <consortium name="DOE Joint Genome Institute"/>
            <person name="Lutkenhaus R."/>
            <person name="Traeger S."/>
            <person name="Breuer J."/>
            <person name="Kuo A."/>
            <person name="Lipzen A."/>
            <person name="Pangilinan J."/>
            <person name="Dilworth D."/>
            <person name="Sandor L."/>
            <person name="Poggeler S."/>
            <person name="Barry K."/>
            <person name="Grigoriev I.V."/>
            <person name="Nowrousian M."/>
        </authorList>
    </citation>
    <scope>NUCLEOTIDE SEQUENCE [LARGE SCALE GENOMIC DNA]</scope>
    <source>
        <strain evidence="2 3">CBS 389.68</strain>
    </source>
</reference>
<name>A0A4S2MI76_9PEZI</name>
<keyword evidence="1" id="KW-1133">Transmembrane helix</keyword>
<keyword evidence="1" id="KW-0812">Transmembrane</keyword>
<keyword evidence="1" id="KW-0472">Membrane</keyword>
<dbReference type="EMBL" id="ML220177">
    <property type="protein sequence ID" value="TGZ76482.1"/>
    <property type="molecule type" value="Genomic_DNA"/>
</dbReference>
<dbReference type="InParanoid" id="A0A4S2MI76"/>